<dbReference type="PROSITE" id="PS50206">
    <property type="entry name" value="RHODANESE_3"/>
    <property type="match status" value="2"/>
</dbReference>
<reference evidence="4" key="1">
    <citation type="submission" date="2021-01" db="EMBL/GenBank/DDBJ databases">
        <authorList>
            <person name="Corre E."/>
            <person name="Pelletier E."/>
            <person name="Niang G."/>
            <person name="Scheremetjew M."/>
            <person name="Finn R."/>
            <person name="Kale V."/>
            <person name="Holt S."/>
            <person name="Cochrane G."/>
            <person name="Meng A."/>
            <person name="Brown T."/>
            <person name="Cohen L."/>
        </authorList>
    </citation>
    <scope>NUCLEOTIDE SEQUENCE</scope>
    <source>
        <strain evidence="4">S3</strain>
    </source>
</reference>
<keyword evidence="2" id="KW-0677">Repeat</keyword>
<evidence type="ECO:0000256" key="2">
    <source>
        <dbReference type="ARBA" id="ARBA00022737"/>
    </source>
</evidence>
<dbReference type="GO" id="GO:0004792">
    <property type="term" value="F:thiosulfate-cyanide sulfurtransferase activity"/>
    <property type="evidence" value="ECO:0007669"/>
    <property type="project" value="TreeGrafter"/>
</dbReference>
<evidence type="ECO:0000256" key="1">
    <source>
        <dbReference type="ARBA" id="ARBA00022679"/>
    </source>
</evidence>
<dbReference type="EMBL" id="HBIH01036757">
    <property type="protein sequence ID" value="CAE0334095.1"/>
    <property type="molecule type" value="Transcribed_RNA"/>
</dbReference>
<gene>
    <name evidence="4" type="ORF">SINC0208_LOCUS14733</name>
</gene>
<dbReference type="Pfam" id="PF00581">
    <property type="entry name" value="Rhodanese"/>
    <property type="match status" value="2"/>
</dbReference>
<name>A0A7S3IVI9_9SPIT</name>
<dbReference type="PANTHER" id="PTHR11364:SF27">
    <property type="entry name" value="SULFURTRANSFERASE"/>
    <property type="match status" value="1"/>
</dbReference>
<dbReference type="SMART" id="SM00450">
    <property type="entry name" value="RHOD"/>
    <property type="match status" value="1"/>
</dbReference>
<dbReference type="PANTHER" id="PTHR11364">
    <property type="entry name" value="THIOSULFATE SULFERTANSFERASE"/>
    <property type="match status" value="1"/>
</dbReference>
<organism evidence="4">
    <name type="scientific">Strombidium inclinatum</name>
    <dbReference type="NCBI Taxonomy" id="197538"/>
    <lineage>
        <taxon>Eukaryota</taxon>
        <taxon>Sar</taxon>
        <taxon>Alveolata</taxon>
        <taxon>Ciliophora</taxon>
        <taxon>Intramacronucleata</taxon>
        <taxon>Spirotrichea</taxon>
        <taxon>Oligotrichia</taxon>
        <taxon>Strombidiidae</taxon>
        <taxon>Strombidium</taxon>
    </lineage>
</organism>
<dbReference type="SUPFAM" id="SSF52821">
    <property type="entry name" value="Rhodanese/Cell cycle control phosphatase"/>
    <property type="match status" value="2"/>
</dbReference>
<protein>
    <recommendedName>
        <fullName evidence="3">Rhodanese domain-containing protein</fullName>
    </recommendedName>
</protein>
<dbReference type="InterPro" id="IPR036873">
    <property type="entry name" value="Rhodanese-like_dom_sf"/>
</dbReference>
<accession>A0A7S3IVI9</accession>
<sequence>MMPGEVDFVNHMRRLNIRLTDRVVCYETGDWQIFSFRVVWMLRAMGHTNAQILDGGYPKWVKEGKPIVTDDTIKDEDYNYKMNPEFVKSFEWVKQYEANQGANELLVDARREEGFKAGHIKNAVSFPFSKVIDPETKTVKSAEERKAAFAEAGIDLNKDITTTCQAGIVSTVVFLALHDIAQGKLSMYDGSWTEYAQRSKEES</sequence>
<feature type="domain" description="Rhodanese" evidence="3">
    <location>
        <begin position="12"/>
        <end position="69"/>
    </location>
</feature>
<dbReference type="GO" id="GO:0005739">
    <property type="term" value="C:mitochondrion"/>
    <property type="evidence" value="ECO:0007669"/>
    <property type="project" value="TreeGrafter"/>
</dbReference>
<proteinExistence type="predicted"/>
<keyword evidence="1" id="KW-0808">Transferase</keyword>
<feature type="domain" description="Rhodanese" evidence="3">
    <location>
        <begin position="100"/>
        <end position="200"/>
    </location>
</feature>
<evidence type="ECO:0000313" key="4">
    <source>
        <dbReference type="EMBL" id="CAE0334095.1"/>
    </source>
</evidence>
<dbReference type="InterPro" id="IPR045078">
    <property type="entry name" value="TST/MPST-like"/>
</dbReference>
<dbReference type="Gene3D" id="3.40.250.10">
    <property type="entry name" value="Rhodanese-like domain"/>
    <property type="match status" value="2"/>
</dbReference>
<evidence type="ECO:0000259" key="3">
    <source>
        <dbReference type="PROSITE" id="PS50206"/>
    </source>
</evidence>
<dbReference type="AlphaFoldDB" id="A0A7S3IVI9"/>
<dbReference type="InterPro" id="IPR001763">
    <property type="entry name" value="Rhodanese-like_dom"/>
</dbReference>